<sequence length="236" mass="25338">MDTTKKLSHLKMYGAGHAAGGSYQNVSIKGEGIVGEGLQSERCRIFGTGRFLGDAEINRLKIFGEHETDGDLSARSANVIGTLKIGGSMRFTTLRLKGLADISGGAAGEQCHIKGSLTVGGDCETEQLHVTGCINVAGLLNAGDVNIHLRYDRSNVKEIGGTSITVRRKPGFLKRKAGMLSAELIEGDTIYLEYTEADIVRGKRVEIGPGCKIGKIEYQTSCKAHEKSTVQEHIQM</sequence>
<dbReference type="EMBL" id="CP025001">
    <property type="protein sequence ID" value="AUJ78432.1"/>
    <property type="molecule type" value="Genomic_DNA"/>
</dbReference>
<dbReference type="RefSeq" id="WP_060963223.1">
    <property type="nucleotide sequence ID" value="NZ_CP025001.1"/>
</dbReference>
<organism evidence="1 2">
    <name type="scientific">Bacillus siamensis</name>
    <dbReference type="NCBI Taxonomy" id="659243"/>
    <lineage>
        <taxon>Bacteria</taxon>
        <taxon>Bacillati</taxon>
        <taxon>Bacillota</taxon>
        <taxon>Bacilli</taxon>
        <taxon>Bacillales</taxon>
        <taxon>Bacillaceae</taxon>
        <taxon>Bacillus</taxon>
        <taxon>Bacillus amyloliquefaciens group</taxon>
    </lineage>
</organism>
<gene>
    <name evidence="1" type="ORF">CWD84_17160</name>
</gene>
<evidence type="ECO:0000313" key="2">
    <source>
        <dbReference type="Proteomes" id="UP000234366"/>
    </source>
</evidence>
<proteinExistence type="predicted"/>
<reference evidence="1 2" key="1">
    <citation type="submission" date="2017-11" db="EMBL/GenBank/DDBJ databases">
        <title>Genome sequence and genome mining of multiple bioactive secondary metabolites from a deep sea-derived Bacillus siamensis SCSIO 05746.</title>
        <authorList>
            <person name="Pan H.-Q."/>
            <person name="Ju J.-H."/>
        </authorList>
    </citation>
    <scope>NUCLEOTIDE SEQUENCE [LARGE SCALE GENOMIC DNA]</scope>
    <source>
        <strain evidence="1 2">SCSIO 05746</strain>
    </source>
</reference>
<protein>
    <recommendedName>
        <fullName evidence="3">Cytoplasmic protein</fullName>
    </recommendedName>
</protein>
<evidence type="ECO:0000313" key="1">
    <source>
        <dbReference type="EMBL" id="AUJ78432.1"/>
    </source>
</evidence>
<keyword evidence="2" id="KW-1185">Reference proteome</keyword>
<dbReference type="KEGG" id="bsia:CWD84_17160"/>
<dbReference type="Proteomes" id="UP000234366">
    <property type="component" value="Chromosome"/>
</dbReference>
<evidence type="ECO:0008006" key="3">
    <source>
        <dbReference type="Google" id="ProtNLM"/>
    </source>
</evidence>
<name>A0AAI8N1C5_9BACI</name>
<dbReference type="AlphaFoldDB" id="A0AAI8N1C5"/>
<accession>A0AAI8N1C5</accession>